<dbReference type="PANTHER" id="PTHR42845">
    <property type="entry name" value="COENZYME F420-REDUCING HYDROGENASE, GAMMA SUBUNIT"/>
    <property type="match status" value="1"/>
</dbReference>
<dbReference type="EMBL" id="BART01008512">
    <property type="protein sequence ID" value="GAG54697.1"/>
    <property type="molecule type" value="Genomic_DNA"/>
</dbReference>
<dbReference type="PANTHER" id="PTHR42845:SF2">
    <property type="entry name" value="F420-NON-REDUCING HYDROGENASE VHU SUBUNIT G"/>
    <property type="match status" value="1"/>
</dbReference>
<protein>
    <recommendedName>
        <fullName evidence="3">NADH:ubiquinone oxidoreductase-like 20kDa subunit domain-containing protein</fullName>
    </recommendedName>
</protein>
<reference evidence="2" key="1">
    <citation type="journal article" date="2014" name="Front. Microbiol.">
        <title>High frequency of phylogenetically diverse reductive dehalogenase-homologous genes in deep subseafloor sedimentary metagenomes.</title>
        <authorList>
            <person name="Kawai M."/>
            <person name="Futagami T."/>
            <person name="Toyoda A."/>
            <person name="Takaki Y."/>
            <person name="Nishi S."/>
            <person name="Hori S."/>
            <person name="Arai W."/>
            <person name="Tsubouchi T."/>
            <person name="Morono Y."/>
            <person name="Uchiyama I."/>
            <person name="Ito T."/>
            <person name="Fujiyama A."/>
            <person name="Inagaki F."/>
            <person name="Takami H."/>
        </authorList>
    </citation>
    <scope>NUCLEOTIDE SEQUENCE</scope>
    <source>
        <strain evidence="2">Expedition CK06-06</strain>
    </source>
</reference>
<evidence type="ECO:0000313" key="2">
    <source>
        <dbReference type="EMBL" id="GAG54697.1"/>
    </source>
</evidence>
<dbReference type="GO" id="GO:0016491">
    <property type="term" value="F:oxidoreductase activity"/>
    <property type="evidence" value="ECO:0007669"/>
    <property type="project" value="UniProtKB-KW"/>
</dbReference>
<organism evidence="2">
    <name type="scientific">marine sediment metagenome</name>
    <dbReference type="NCBI Taxonomy" id="412755"/>
    <lineage>
        <taxon>unclassified sequences</taxon>
        <taxon>metagenomes</taxon>
        <taxon>ecological metagenomes</taxon>
    </lineage>
</organism>
<keyword evidence="1" id="KW-0560">Oxidoreductase</keyword>
<evidence type="ECO:0000256" key="1">
    <source>
        <dbReference type="ARBA" id="ARBA00023002"/>
    </source>
</evidence>
<dbReference type="AlphaFoldDB" id="X0Z8K1"/>
<dbReference type="InterPro" id="IPR051349">
    <property type="entry name" value="Hydrogenase_assoc-protein"/>
</dbReference>
<comment type="caution">
    <text evidence="2">The sequence shown here is derived from an EMBL/GenBank/DDBJ whole genome shotgun (WGS) entry which is preliminary data.</text>
</comment>
<feature type="non-terminal residue" evidence="2">
    <location>
        <position position="1"/>
    </location>
</feature>
<sequence length="190" mass="20986">EFWDTVKTLDQTVDVDYYVPGCPPVVDRIKDAVGIIAKYAETGELPPKGTVVASDKSLCDECPRERAEERKLKWIYRPHEVKEVDPNKCLLDQGILCMGSATRGGCGARCPNVNMPCRGCMGPTVEIKDHGAAVLSMIASVLGLEGEESLSDKEIEELVSNIKDQLGTFYRFTLPSSLLKRVIIKANREK</sequence>
<evidence type="ECO:0008006" key="3">
    <source>
        <dbReference type="Google" id="ProtNLM"/>
    </source>
</evidence>
<dbReference type="Gene3D" id="3.40.50.12280">
    <property type="match status" value="1"/>
</dbReference>
<proteinExistence type="predicted"/>
<gene>
    <name evidence="2" type="ORF">S01H4_19127</name>
</gene>
<dbReference type="SUPFAM" id="SSF56770">
    <property type="entry name" value="HydA/Nqo6-like"/>
    <property type="match status" value="1"/>
</dbReference>
<name>X0Z8K1_9ZZZZ</name>
<accession>X0Z8K1</accession>